<dbReference type="CDD" id="cd00060">
    <property type="entry name" value="FHA"/>
    <property type="match status" value="2"/>
</dbReference>
<evidence type="ECO:0000313" key="3">
    <source>
        <dbReference type="EMBL" id="KFN44458.1"/>
    </source>
</evidence>
<keyword evidence="1" id="KW-0472">Membrane</keyword>
<dbReference type="AlphaFoldDB" id="A0A091AW12"/>
<accession>A0A091AW12</accession>
<feature type="domain" description="FHA" evidence="2">
    <location>
        <begin position="141"/>
        <end position="190"/>
    </location>
</feature>
<dbReference type="InterPro" id="IPR000253">
    <property type="entry name" value="FHA_dom"/>
</dbReference>
<evidence type="ECO:0000259" key="2">
    <source>
        <dbReference type="PROSITE" id="PS50006"/>
    </source>
</evidence>
<dbReference type="EMBL" id="AVCI01000001">
    <property type="protein sequence ID" value="KFN44458.1"/>
    <property type="molecule type" value="Genomic_DNA"/>
</dbReference>
<protein>
    <recommendedName>
        <fullName evidence="2">FHA domain-containing protein</fullName>
    </recommendedName>
</protein>
<sequence length="296" mass="31032">MQLTFPNGEHPGVAFDHGEMSIGSRTGLGISISGRGLASHHASIIADRRGLWLRVPPGTPGVHLNARPVRRVALLRIGDQILLEQVQLVIGDGHPESIDRSIPPAAPPALAEAQRVSAVRVALRAVSGSQFGRCFTLTEPRVVGRSANCDIPIDDPALAERHAQFELHGDRVVLRALSPGEGCVVNGVPVRDAVLAPGDQIAMDQHRFVLEAPGLPTRGQSVAVRGGPMTHTQTIQAVKVPIAADRPSSIPPTGPEAEPPPGTQVDPGALWWLIAAAAVLAAALTALLVYSPRIGA</sequence>
<dbReference type="OrthoDB" id="9815482at2"/>
<dbReference type="eggNOG" id="COG1716">
    <property type="taxonomic scope" value="Bacteria"/>
</dbReference>
<reference evidence="3 4" key="1">
    <citation type="submission" date="2013-09" db="EMBL/GenBank/DDBJ databases">
        <title>Genome sequencing of Arenimonas oryziterrae.</title>
        <authorList>
            <person name="Chen F."/>
            <person name="Wang G."/>
        </authorList>
    </citation>
    <scope>NUCLEOTIDE SEQUENCE [LARGE SCALE GENOMIC DNA]</scope>
    <source>
        <strain evidence="3 4">YC6267</strain>
    </source>
</reference>
<keyword evidence="1" id="KW-1133">Transmembrane helix</keyword>
<gene>
    <name evidence="3" type="ORF">N789_00190</name>
</gene>
<evidence type="ECO:0000313" key="4">
    <source>
        <dbReference type="Proteomes" id="UP000029385"/>
    </source>
</evidence>
<dbReference type="Proteomes" id="UP000029385">
    <property type="component" value="Unassembled WGS sequence"/>
</dbReference>
<proteinExistence type="predicted"/>
<dbReference type="Gene3D" id="2.60.200.20">
    <property type="match status" value="2"/>
</dbReference>
<name>A0A091AW12_9GAMM</name>
<dbReference type="RefSeq" id="WP_022968631.1">
    <property type="nucleotide sequence ID" value="NZ_ATVD01000002.1"/>
</dbReference>
<dbReference type="PATRIC" id="fig|1121015.4.peg.40"/>
<keyword evidence="1" id="KW-0812">Transmembrane</keyword>
<dbReference type="Pfam" id="PF00498">
    <property type="entry name" value="FHA"/>
    <property type="match status" value="1"/>
</dbReference>
<dbReference type="SUPFAM" id="SSF49879">
    <property type="entry name" value="SMAD/FHA domain"/>
    <property type="match status" value="2"/>
</dbReference>
<dbReference type="STRING" id="1121015.GCA_000420545_00985"/>
<dbReference type="PROSITE" id="PS50006">
    <property type="entry name" value="FHA_DOMAIN"/>
    <property type="match status" value="1"/>
</dbReference>
<dbReference type="InterPro" id="IPR008984">
    <property type="entry name" value="SMAD_FHA_dom_sf"/>
</dbReference>
<comment type="caution">
    <text evidence="3">The sequence shown here is derived from an EMBL/GenBank/DDBJ whole genome shotgun (WGS) entry which is preliminary data.</text>
</comment>
<feature type="transmembrane region" description="Helical" evidence="1">
    <location>
        <begin position="269"/>
        <end position="290"/>
    </location>
</feature>
<evidence type="ECO:0000256" key="1">
    <source>
        <dbReference type="SAM" id="Phobius"/>
    </source>
</evidence>
<organism evidence="3 4">
    <name type="scientific">Arenimonas oryziterrae DSM 21050 = YC6267</name>
    <dbReference type="NCBI Taxonomy" id="1121015"/>
    <lineage>
        <taxon>Bacteria</taxon>
        <taxon>Pseudomonadati</taxon>
        <taxon>Pseudomonadota</taxon>
        <taxon>Gammaproteobacteria</taxon>
        <taxon>Lysobacterales</taxon>
        <taxon>Lysobacteraceae</taxon>
        <taxon>Arenimonas</taxon>
    </lineage>
</organism>
<dbReference type="SMART" id="SM00240">
    <property type="entry name" value="FHA"/>
    <property type="match status" value="2"/>
</dbReference>
<keyword evidence="4" id="KW-1185">Reference proteome</keyword>